<name>D1BAR7_SANKS</name>
<evidence type="ECO:0000259" key="2">
    <source>
        <dbReference type="Pfam" id="PF19803"/>
    </source>
</evidence>
<dbReference type="Proteomes" id="UP000000322">
    <property type="component" value="Chromosome"/>
</dbReference>
<accession>D1BAR7</accession>
<sequence length="185" mass="19131">MSQVELRRRPSRTVPATVVALVLLVVTAAITVASVSRLLDGTWPTWALDPAGSVARQTWGSAVVVTTGAVLLVVGVVLLLAAVLPGRRSGISVAYTVENAEASEVVITPRGVARLAAAAADEVDGVERVDVSASKGAVRVVVSTSLREDVDAVSAAVQQSVQSRLDVLGTGPVCQVETRVRVKES</sequence>
<evidence type="ECO:0000313" key="3">
    <source>
        <dbReference type="EMBL" id="ACZ22618.1"/>
    </source>
</evidence>
<feature type="domain" description="DUF6286" evidence="2">
    <location>
        <begin position="73"/>
        <end position="181"/>
    </location>
</feature>
<reference evidence="3 4" key="1">
    <citation type="journal article" date="2009" name="Stand. Genomic Sci.">
        <title>Complete genome sequence of Sanguibacter keddieii type strain (ST-74).</title>
        <authorList>
            <person name="Ivanova N."/>
            <person name="Sikorski J."/>
            <person name="Sims D."/>
            <person name="Brettin T."/>
            <person name="Detter J.C."/>
            <person name="Han C."/>
            <person name="Lapidus A."/>
            <person name="Copeland A."/>
            <person name="Glavina Del Rio T."/>
            <person name="Nolan M."/>
            <person name="Chen F."/>
            <person name="Lucas S."/>
            <person name="Tice H."/>
            <person name="Cheng J.F."/>
            <person name="Bruce D."/>
            <person name="Goodwin L."/>
            <person name="Pitluck S."/>
            <person name="Pati A."/>
            <person name="Mavromatis K."/>
            <person name="Chen A."/>
            <person name="Palaniappan K."/>
            <person name="D'haeseleer P."/>
            <person name="Chain P."/>
            <person name="Bristow J."/>
            <person name="Eisen J.A."/>
            <person name="Markowitz V."/>
            <person name="Hugenholtz P."/>
            <person name="Goker M."/>
            <person name="Pukall R."/>
            <person name="Klenk H.P."/>
            <person name="Kyrpides N.C."/>
        </authorList>
    </citation>
    <scope>NUCLEOTIDE SEQUENCE [LARGE SCALE GENOMIC DNA]</scope>
    <source>
        <strain evidence="4">ATCC 51767 / DSM 10542 / NCFB 3025 / ST-74</strain>
    </source>
</reference>
<evidence type="ECO:0000256" key="1">
    <source>
        <dbReference type="SAM" id="Phobius"/>
    </source>
</evidence>
<protein>
    <recommendedName>
        <fullName evidence="2">DUF6286 domain-containing protein</fullName>
    </recommendedName>
</protein>
<keyword evidence="1" id="KW-0812">Transmembrane</keyword>
<keyword evidence="1" id="KW-1133">Transmembrane helix</keyword>
<dbReference type="InterPro" id="IPR046253">
    <property type="entry name" value="DUF6286"/>
</dbReference>
<dbReference type="KEGG" id="ske:Sked_27140"/>
<dbReference type="HOGENOM" id="CLU_1460307_0_0_11"/>
<dbReference type="STRING" id="446469.Sked_27140"/>
<feature type="transmembrane region" description="Helical" evidence="1">
    <location>
        <begin position="59"/>
        <end position="84"/>
    </location>
</feature>
<dbReference type="Pfam" id="PF19803">
    <property type="entry name" value="DUF6286"/>
    <property type="match status" value="1"/>
</dbReference>
<dbReference type="EMBL" id="CP001819">
    <property type="protein sequence ID" value="ACZ22618.1"/>
    <property type="molecule type" value="Genomic_DNA"/>
</dbReference>
<feature type="transmembrane region" description="Helical" evidence="1">
    <location>
        <begin position="16"/>
        <end position="39"/>
    </location>
</feature>
<gene>
    <name evidence="3" type="ordered locus">Sked_27140</name>
</gene>
<dbReference type="AlphaFoldDB" id="D1BAR7"/>
<dbReference type="RefSeq" id="WP_012867687.1">
    <property type="nucleotide sequence ID" value="NC_013521.1"/>
</dbReference>
<keyword evidence="4" id="KW-1185">Reference proteome</keyword>
<proteinExistence type="predicted"/>
<organism evidence="3 4">
    <name type="scientific">Sanguibacter keddieii (strain ATCC 51767 / DSM 10542 / NCFB 3025 / ST-74)</name>
    <dbReference type="NCBI Taxonomy" id="446469"/>
    <lineage>
        <taxon>Bacteria</taxon>
        <taxon>Bacillati</taxon>
        <taxon>Actinomycetota</taxon>
        <taxon>Actinomycetes</taxon>
        <taxon>Micrococcales</taxon>
        <taxon>Sanguibacteraceae</taxon>
        <taxon>Sanguibacter</taxon>
    </lineage>
</organism>
<keyword evidence="1" id="KW-0472">Membrane</keyword>
<evidence type="ECO:0000313" key="4">
    <source>
        <dbReference type="Proteomes" id="UP000000322"/>
    </source>
</evidence>